<evidence type="ECO:0000256" key="4">
    <source>
        <dbReference type="ARBA" id="ARBA00023136"/>
    </source>
</evidence>
<name>A0A811UC40_CERCA</name>
<dbReference type="OrthoDB" id="302535at2759"/>
<dbReference type="InterPro" id="IPR028082">
    <property type="entry name" value="Peripla_BP_I"/>
</dbReference>
<evidence type="ECO:0000313" key="6">
    <source>
        <dbReference type="EMBL" id="CAD6996120.1"/>
    </source>
</evidence>
<reference evidence="6" key="1">
    <citation type="submission" date="2020-11" db="EMBL/GenBank/DDBJ databases">
        <authorList>
            <person name="Whitehead M."/>
        </authorList>
    </citation>
    <scope>NUCLEOTIDE SEQUENCE</scope>
    <source>
        <strain evidence="6">EGII</strain>
    </source>
</reference>
<feature type="domain" description="Receptor ligand binding region" evidence="5">
    <location>
        <begin position="149"/>
        <end position="333"/>
    </location>
</feature>
<evidence type="ECO:0000259" key="5">
    <source>
        <dbReference type="Pfam" id="PF01094"/>
    </source>
</evidence>
<dbReference type="AlphaFoldDB" id="A0A811UC40"/>
<dbReference type="GO" id="GO:0038023">
    <property type="term" value="F:signaling receptor activity"/>
    <property type="evidence" value="ECO:0007669"/>
    <property type="project" value="TreeGrafter"/>
</dbReference>
<evidence type="ECO:0000256" key="3">
    <source>
        <dbReference type="ARBA" id="ARBA00022989"/>
    </source>
</evidence>
<dbReference type="Gene3D" id="3.40.50.2300">
    <property type="match status" value="1"/>
</dbReference>
<evidence type="ECO:0000256" key="1">
    <source>
        <dbReference type="ARBA" id="ARBA00004370"/>
    </source>
</evidence>
<dbReference type="Pfam" id="PF01094">
    <property type="entry name" value="ANF_receptor"/>
    <property type="match status" value="1"/>
</dbReference>
<dbReference type="EMBL" id="CAJHJT010000001">
    <property type="protein sequence ID" value="CAD6996120.1"/>
    <property type="molecule type" value="Genomic_DNA"/>
</dbReference>
<keyword evidence="4" id="KW-0472">Membrane</keyword>
<dbReference type="PANTHER" id="PTHR44755">
    <property type="entry name" value="NATRIURETIC PEPTIDE RECEPTOR 3-RELATED"/>
    <property type="match status" value="1"/>
</dbReference>
<dbReference type="GO" id="GO:0007165">
    <property type="term" value="P:signal transduction"/>
    <property type="evidence" value="ECO:0007669"/>
    <property type="project" value="TreeGrafter"/>
</dbReference>
<dbReference type="SUPFAM" id="SSF53822">
    <property type="entry name" value="Periplasmic binding protein-like I"/>
    <property type="match status" value="1"/>
</dbReference>
<keyword evidence="7" id="KW-1185">Reference proteome</keyword>
<evidence type="ECO:0000313" key="7">
    <source>
        <dbReference type="Proteomes" id="UP000606786"/>
    </source>
</evidence>
<dbReference type="Proteomes" id="UP000606786">
    <property type="component" value="Unassembled WGS sequence"/>
</dbReference>
<dbReference type="PANTHER" id="PTHR44755:SF8">
    <property type="entry name" value="RECEPTOR LIGAND BINDING REGION DOMAIN-CONTAINING PROTEIN"/>
    <property type="match status" value="1"/>
</dbReference>
<proteinExistence type="predicted"/>
<accession>A0A811UC40</accession>
<comment type="subcellular location">
    <subcellularLocation>
        <location evidence="1">Membrane</location>
    </subcellularLocation>
</comment>
<dbReference type="GO" id="GO:0016020">
    <property type="term" value="C:membrane"/>
    <property type="evidence" value="ECO:0007669"/>
    <property type="project" value="UniProtKB-SubCell"/>
</dbReference>
<dbReference type="GO" id="GO:0017046">
    <property type="term" value="F:peptide hormone binding"/>
    <property type="evidence" value="ECO:0007669"/>
    <property type="project" value="TreeGrafter"/>
</dbReference>
<keyword evidence="3" id="KW-1133">Transmembrane helix</keyword>
<dbReference type="InterPro" id="IPR052612">
    <property type="entry name" value="ANP_Clearance_Receptor"/>
</dbReference>
<comment type="caution">
    <text evidence="6">The sequence shown here is derived from an EMBL/GenBank/DDBJ whole genome shotgun (WGS) entry which is preliminary data.</text>
</comment>
<organism evidence="6 7">
    <name type="scientific">Ceratitis capitata</name>
    <name type="common">Mediterranean fruit fly</name>
    <name type="synonym">Tephritis capitata</name>
    <dbReference type="NCBI Taxonomy" id="7213"/>
    <lineage>
        <taxon>Eukaryota</taxon>
        <taxon>Metazoa</taxon>
        <taxon>Ecdysozoa</taxon>
        <taxon>Arthropoda</taxon>
        <taxon>Hexapoda</taxon>
        <taxon>Insecta</taxon>
        <taxon>Pterygota</taxon>
        <taxon>Neoptera</taxon>
        <taxon>Endopterygota</taxon>
        <taxon>Diptera</taxon>
        <taxon>Brachycera</taxon>
        <taxon>Muscomorpha</taxon>
        <taxon>Tephritoidea</taxon>
        <taxon>Tephritidae</taxon>
        <taxon>Ceratitis</taxon>
        <taxon>Ceratitis</taxon>
    </lineage>
</organism>
<sequence>MKRASQIIPTALYELQKVEGQIGFEQFGQSHNTMRIGGSILQRTLCHLVAQALLLLLLFSTATANSINSTNSKTNRTSAEPTLVPTQIVSRTFPFVAKGVKSELVQKFIAPRHNDTENYAQYHIILLALVPTIEPDRNNDCFMAKLLPALELGIAMTQQMGFYKSYIDFTLIARDSFCSSIYGPIGFYEVLLQQPNLNAIFGLPCEYVLAPISRYAGAYDIPVITTGGSASAFGKKAGNFPTLTRLRGTQGNNLGNAVFAIISEFNWTRTALIYESDNIDDKGYSVCFFCSYVIHEKLGSRSVMQQGFDRNTWNGTKITKMLTKLSKEVRRLSKLHIFRNYVIILGGSSTQKMNTLNSEKRIREGSIDLYDCKSTVRRKRESTNNCITLIDFTM</sequence>
<gene>
    <name evidence="6" type="ORF">CCAP1982_LOCUS4815</name>
</gene>
<dbReference type="InterPro" id="IPR001828">
    <property type="entry name" value="ANF_lig-bd_rcpt"/>
</dbReference>
<keyword evidence="2" id="KW-0812">Transmembrane</keyword>
<protein>
    <submittedName>
        <fullName evidence="6">(Mediterranean fruit fly) hypothetical protein</fullName>
    </submittedName>
</protein>
<evidence type="ECO:0000256" key="2">
    <source>
        <dbReference type="ARBA" id="ARBA00022692"/>
    </source>
</evidence>